<proteinExistence type="predicted"/>
<dbReference type="SUPFAM" id="SSF103473">
    <property type="entry name" value="MFS general substrate transporter"/>
    <property type="match status" value="1"/>
</dbReference>
<evidence type="ECO:0000313" key="7">
    <source>
        <dbReference type="EMBL" id="HBJ07983.1"/>
    </source>
</evidence>
<feature type="transmembrane region" description="Helical" evidence="6">
    <location>
        <begin position="76"/>
        <end position="94"/>
    </location>
</feature>
<keyword evidence="3 6" id="KW-0812">Transmembrane</keyword>
<keyword evidence="4 6" id="KW-1133">Transmembrane helix</keyword>
<dbReference type="GO" id="GO:0016020">
    <property type="term" value="C:membrane"/>
    <property type="evidence" value="ECO:0007669"/>
    <property type="project" value="UniProtKB-SubCell"/>
</dbReference>
<comment type="subcellular location">
    <subcellularLocation>
        <location evidence="1">Membrane</location>
        <topology evidence="1">Multi-pass membrane protein</topology>
    </subcellularLocation>
</comment>
<evidence type="ECO:0000256" key="4">
    <source>
        <dbReference type="ARBA" id="ARBA00022989"/>
    </source>
</evidence>
<organism evidence="7 8">
    <name type="scientific">Coprobacter fastidiosus</name>
    <dbReference type="NCBI Taxonomy" id="1099853"/>
    <lineage>
        <taxon>Bacteria</taxon>
        <taxon>Pseudomonadati</taxon>
        <taxon>Bacteroidota</taxon>
        <taxon>Bacteroidia</taxon>
        <taxon>Bacteroidales</taxon>
        <taxon>Barnesiellaceae</taxon>
        <taxon>Coprobacter</taxon>
    </lineage>
</organism>
<accession>A0A354M0E4</accession>
<reference evidence="7 8" key="1">
    <citation type="journal article" date="2018" name="Nat. Biotechnol.">
        <title>A standardized bacterial taxonomy based on genome phylogeny substantially revises the tree of life.</title>
        <authorList>
            <person name="Parks D.H."/>
            <person name="Chuvochina M."/>
            <person name="Waite D.W."/>
            <person name="Rinke C."/>
            <person name="Skarshewski A."/>
            <person name="Chaumeil P.A."/>
            <person name="Hugenholtz P."/>
        </authorList>
    </citation>
    <scope>NUCLEOTIDE SEQUENCE [LARGE SCALE GENOMIC DNA]</scope>
    <source>
        <strain evidence="7">UBA11482</strain>
    </source>
</reference>
<evidence type="ECO:0000313" key="8">
    <source>
        <dbReference type="Proteomes" id="UP000262954"/>
    </source>
</evidence>
<dbReference type="PANTHER" id="PTHR12778">
    <property type="entry name" value="SOLUTE CARRIER FAMILY 33 ACETYL-COA TRANSPORTER -RELATED"/>
    <property type="match status" value="1"/>
</dbReference>
<evidence type="ECO:0000256" key="6">
    <source>
        <dbReference type="SAM" id="Phobius"/>
    </source>
</evidence>
<dbReference type="InterPro" id="IPR004752">
    <property type="entry name" value="AmpG_permease/AT-1"/>
</dbReference>
<comment type="caution">
    <text evidence="7">The sequence shown here is derived from an EMBL/GenBank/DDBJ whole genome shotgun (WGS) entry which is preliminary data.</text>
</comment>
<dbReference type="EMBL" id="DNWC01000045">
    <property type="protein sequence ID" value="HBJ07983.1"/>
    <property type="molecule type" value="Genomic_DNA"/>
</dbReference>
<keyword evidence="5 6" id="KW-0472">Membrane</keyword>
<evidence type="ECO:0000256" key="1">
    <source>
        <dbReference type="ARBA" id="ARBA00004141"/>
    </source>
</evidence>
<dbReference type="Proteomes" id="UP000262954">
    <property type="component" value="Unassembled WGS sequence"/>
</dbReference>
<dbReference type="PANTHER" id="PTHR12778:SF10">
    <property type="entry name" value="MAJOR FACILITATOR SUPERFAMILY DOMAIN-CONTAINING PROTEIN 3"/>
    <property type="match status" value="1"/>
</dbReference>
<protein>
    <submittedName>
        <fullName evidence="7">MFS transporter</fullName>
    </submittedName>
</protein>
<feature type="non-terminal residue" evidence="7">
    <location>
        <position position="117"/>
    </location>
</feature>
<sequence>MSLRKINRRSPWCWIPTLYFAEGIPYVAVMTIAVILYKRMGVSNTEIALYTSWLYLPWVLKPLWSPFVDILKTRRWWIIMMQLLVGAGLAGIAFTIPTSFFLQVTLAFFWLLAFSSA</sequence>
<evidence type="ECO:0000256" key="5">
    <source>
        <dbReference type="ARBA" id="ARBA00023136"/>
    </source>
</evidence>
<evidence type="ECO:0000256" key="3">
    <source>
        <dbReference type="ARBA" id="ARBA00022692"/>
    </source>
</evidence>
<keyword evidence="2" id="KW-0813">Transport</keyword>
<dbReference type="InterPro" id="IPR036259">
    <property type="entry name" value="MFS_trans_sf"/>
</dbReference>
<feature type="transmembrane region" description="Helical" evidence="6">
    <location>
        <begin position="12"/>
        <end position="35"/>
    </location>
</feature>
<dbReference type="Gene3D" id="1.20.1250.20">
    <property type="entry name" value="MFS general substrate transporter like domains"/>
    <property type="match status" value="1"/>
</dbReference>
<feature type="transmembrane region" description="Helical" evidence="6">
    <location>
        <begin position="47"/>
        <end position="64"/>
    </location>
</feature>
<gene>
    <name evidence="7" type="ORF">DDY73_03170</name>
</gene>
<dbReference type="AlphaFoldDB" id="A0A354M0E4"/>
<name>A0A354M0E4_9BACT</name>
<evidence type="ECO:0000256" key="2">
    <source>
        <dbReference type="ARBA" id="ARBA00022448"/>
    </source>
</evidence>